<evidence type="ECO:0000256" key="2">
    <source>
        <dbReference type="ARBA" id="ARBA00004514"/>
    </source>
</evidence>
<protein>
    <recommendedName>
        <fullName evidence="8">Selenocysteine lyase</fullName>
        <ecNumber evidence="7">4.4.1.16</ecNumber>
    </recommendedName>
</protein>
<dbReference type="GO" id="GO:0016740">
    <property type="term" value="F:transferase activity"/>
    <property type="evidence" value="ECO:0007669"/>
    <property type="project" value="UniProtKB-KW"/>
</dbReference>
<dbReference type="SUPFAM" id="SSF53383">
    <property type="entry name" value="PLP-dependent transferases"/>
    <property type="match status" value="1"/>
</dbReference>
<dbReference type="InterPro" id="IPR000192">
    <property type="entry name" value="Aminotrans_V_dom"/>
</dbReference>
<comment type="caution">
    <text evidence="11">The sequence shown here is derived from an EMBL/GenBank/DDBJ whole genome shotgun (WGS) entry which is preliminary data.</text>
</comment>
<dbReference type="InterPro" id="IPR015424">
    <property type="entry name" value="PyrdxlP-dep_Trfase"/>
</dbReference>
<dbReference type="EMBL" id="JACAGC010000006">
    <property type="protein sequence ID" value="KAF6362121.1"/>
    <property type="molecule type" value="Genomic_DNA"/>
</dbReference>
<evidence type="ECO:0000313" key="11">
    <source>
        <dbReference type="EMBL" id="KAF6362121.1"/>
    </source>
</evidence>
<accession>A0A7J7YJG6</accession>
<comment type="cofactor">
    <cofactor evidence="1">
        <name>pyridoxal 5'-phosphate</name>
        <dbReference type="ChEBI" id="CHEBI:597326"/>
    </cofactor>
</comment>
<comment type="subcellular location">
    <subcellularLocation>
        <location evidence="2">Cytoplasm</location>
        <location evidence="2">Cytosol</location>
    </subcellularLocation>
</comment>
<proteinExistence type="predicted"/>
<evidence type="ECO:0000259" key="10">
    <source>
        <dbReference type="Pfam" id="PF00266"/>
    </source>
</evidence>
<dbReference type="Proteomes" id="UP000585614">
    <property type="component" value="Unassembled WGS sequence"/>
</dbReference>
<dbReference type="Pfam" id="PF00266">
    <property type="entry name" value="Aminotran_5"/>
    <property type="match status" value="1"/>
</dbReference>
<name>A0A7J7YJG6_RHIFE</name>
<keyword evidence="4" id="KW-0963">Cytoplasm</keyword>
<dbReference type="PANTHER" id="PTHR11601">
    <property type="entry name" value="CYSTEINE DESULFURYLASE FAMILY MEMBER"/>
    <property type="match status" value="1"/>
</dbReference>
<evidence type="ECO:0000256" key="4">
    <source>
        <dbReference type="ARBA" id="ARBA00022490"/>
    </source>
</evidence>
<dbReference type="AlphaFoldDB" id="A0A7J7YJG6"/>
<evidence type="ECO:0000256" key="1">
    <source>
        <dbReference type="ARBA" id="ARBA00001933"/>
    </source>
</evidence>
<evidence type="ECO:0000313" key="12">
    <source>
        <dbReference type="Proteomes" id="UP000585614"/>
    </source>
</evidence>
<keyword evidence="5" id="KW-0808">Transferase</keyword>
<comment type="subunit">
    <text evidence="3">Homodimer.</text>
</comment>
<feature type="domain" description="Aminotransferase class V" evidence="10">
    <location>
        <begin position="3"/>
        <end position="79"/>
    </location>
</feature>
<sequence length="105" mass="11058">MPHFVTCTVEHDSIRLPLEHLVEEQVAAVTFVPVSKVNGQAEADDILAAVRPATCLVTVMLANNETGVIMPVPELGRRVAALNQQRARPSAPAASQEALPGAVPG</sequence>
<dbReference type="PANTHER" id="PTHR11601:SF62">
    <property type="entry name" value="SELENOCYSTEINE LYASE"/>
    <property type="match status" value="1"/>
</dbReference>
<evidence type="ECO:0000256" key="6">
    <source>
        <dbReference type="ARBA" id="ARBA00037407"/>
    </source>
</evidence>
<dbReference type="EC" id="4.4.1.16" evidence="7"/>
<feature type="region of interest" description="Disordered" evidence="9">
    <location>
        <begin position="83"/>
        <end position="105"/>
    </location>
</feature>
<organism evidence="11 12">
    <name type="scientific">Rhinolophus ferrumequinum</name>
    <name type="common">Greater horseshoe bat</name>
    <dbReference type="NCBI Taxonomy" id="59479"/>
    <lineage>
        <taxon>Eukaryota</taxon>
        <taxon>Metazoa</taxon>
        <taxon>Chordata</taxon>
        <taxon>Craniata</taxon>
        <taxon>Vertebrata</taxon>
        <taxon>Euteleostomi</taxon>
        <taxon>Mammalia</taxon>
        <taxon>Eutheria</taxon>
        <taxon>Laurasiatheria</taxon>
        <taxon>Chiroptera</taxon>
        <taxon>Yinpterochiroptera</taxon>
        <taxon>Rhinolophoidea</taxon>
        <taxon>Rhinolophidae</taxon>
        <taxon>Rhinolophinae</taxon>
        <taxon>Rhinolophus</taxon>
    </lineage>
</organism>
<dbReference type="Gene3D" id="3.40.640.10">
    <property type="entry name" value="Type I PLP-dependent aspartate aminotransferase-like (Major domain)"/>
    <property type="match status" value="1"/>
</dbReference>
<evidence type="ECO:0000256" key="3">
    <source>
        <dbReference type="ARBA" id="ARBA00011738"/>
    </source>
</evidence>
<evidence type="ECO:0000256" key="8">
    <source>
        <dbReference type="ARBA" id="ARBA00040554"/>
    </source>
</evidence>
<dbReference type="GO" id="GO:0005829">
    <property type="term" value="C:cytosol"/>
    <property type="evidence" value="ECO:0007669"/>
    <property type="project" value="UniProtKB-SubCell"/>
</dbReference>
<gene>
    <name evidence="11" type="ORF">mRhiFer1_014917</name>
</gene>
<keyword evidence="11" id="KW-0456">Lyase</keyword>
<dbReference type="GO" id="GO:0009000">
    <property type="term" value="F:selenocysteine lyase activity"/>
    <property type="evidence" value="ECO:0007669"/>
    <property type="project" value="UniProtKB-EC"/>
</dbReference>
<dbReference type="InterPro" id="IPR015421">
    <property type="entry name" value="PyrdxlP-dep_Trfase_major"/>
</dbReference>
<evidence type="ECO:0000256" key="5">
    <source>
        <dbReference type="ARBA" id="ARBA00022679"/>
    </source>
</evidence>
<evidence type="ECO:0000256" key="9">
    <source>
        <dbReference type="SAM" id="MobiDB-lite"/>
    </source>
</evidence>
<comment type="function">
    <text evidence="6">Catalyzes the decomposition of L-selenocysteine to L-alanine and elemental selenium.</text>
</comment>
<reference evidence="11 12" key="1">
    <citation type="journal article" date="2020" name="Nature">
        <title>Six reference-quality genomes reveal evolution of bat adaptations.</title>
        <authorList>
            <person name="Jebb D."/>
            <person name="Huang Z."/>
            <person name="Pippel M."/>
            <person name="Hughes G.M."/>
            <person name="Lavrichenko K."/>
            <person name="Devanna P."/>
            <person name="Winkler S."/>
            <person name="Jermiin L.S."/>
            <person name="Skirmuntt E.C."/>
            <person name="Katzourakis A."/>
            <person name="Burkitt-Gray L."/>
            <person name="Ray D.A."/>
            <person name="Sullivan K.A.M."/>
            <person name="Roscito J.G."/>
            <person name="Kirilenko B.M."/>
            <person name="Davalos L.M."/>
            <person name="Corthals A.P."/>
            <person name="Power M.L."/>
            <person name="Jones G."/>
            <person name="Ransome R.D."/>
            <person name="Dechmann D.K.N."/>
            <person name="Locatelli A.G."/>
            <person name="Puechmaille S.J."/>
            <person name="Fedrigo O."/>
            <person name="Jarvis E.D."/>
            <person name="Hiller M."/>
            <person name="Vernes S.C."/>
            <person name="Myers E.W."/>
            <person name="Teeling E.C."/>
        </authorList>
    </citation>
    <scope>NUCLEOTIDE SEQUENCE [LARGE SCALE GENOMIC DNA]</scope>
    <source>
        <strain evidence="11">MRhiFer1</strain>
        <tissue evidence="11">Lung</tissue>
    </source>
</reference>
<evidence type="ECO:0000256" key="7">
    <source>
        <dbReference type="ARBA" id="ARBA00039054"/>
    </source>
</evidence>